<evidence type="ECO:0000259" key="2">
    <source>
        <dbReference type="PROSITE" id="PS50208"/>
    </source>
</evidence>
<dbReference type="InterPro" id="IPR001309">
    <property type="entry name" value="Pept_C14_p20"/>
</dbReference>
<dbReference type="InterPro" id="IPR052039">
    <property type="entry name" value="Caspase-related_regulators"/>
</dbReference>
<evidence type="ECO:0000313" key="4">
    <source>
        <dbReference type="Proteomes" id="UP000199035"/>
    </source>
</evidence>
<dbReference type="PANTHER" id="PTHR22576:SF37">
    <property type="entry name" value="MUCOSA-ASSOCIATED LYMPHOID TISSUE LYMPHOMA TRANSLOCATION PROTEIN 1"/>
    <property type="match status" value="1"/>
</dbReference>
<dbReference type="GO" id="GO:0006508">
    <property type="term" value="P:proteolysis"/>
    <property type="evidence" value="ECO:0007669"/>
    <property type="project" value="InterPro"/>
</dbReference>
<dbReference type="SMART" id="SM00115">
    <property type="entry name" value="CASc"/>
    <property type="match status" value="1"/>
</dbReference>
<dbReference type="InterPro" id="IPR029030">
    <property type="entry name" value="Caspase-like_dom_sf"/>
</dbReference>
<dbReference type="Pfam" id="PF00656">
    <property type="entry name" value="Peptidase_C14"/>
    <property type="match status" value="1"/>
</dbReference>
<evidence type="ECO:0000313" key="3">
    <source>
        <dbReference type="EMBL" id="SDY80888.1"/>
    </source>
</evidence>
<dbReference type="AlphaFoldDB" id="A0A1H3MWL7"/>
<name>A0A1H3MWL7_9GAMM</name>
<protein>
    <submittedName>
        <fullName evidence="3">Caspase domain-containing protein</fullName>
    </submittedName>
</protein>
<dbReference type="SUPFAM" id="SSF52129">
    <property type="entry name" value="Caspase-like"/>
    <property type="match status" value="1"/>
</dbReference>
<dbReference type="GO" id="GO:0004197">
    <property type="term" value="F:cysteine-type endopeptidase activity"/>
    <property type="evidence" value="ECO:0007669"/>
    <property type="project" value="InterPro"/>
</dbReference>
<reference evidence="4" key="1">
    <citation type="submission" date="2016-10" db="EMBL/GenBank/DDBJ databases">
        <authorList>
            <person name="Varghese N."/>
            <person name="Submissions S."/>
        </authorList>
    </citation>
    <scope>NUCLEOTIDE SEQUENCE [LARGE SCALE GENOMIC DNA]</scope>
    <source>
        <strain evidence="4">ANC 5109</strain>
    </source>
</reference>
<dbReference type="STRING" id="595670.SAMN05421643_13222"/>
<organism evidence="3 4">
    <name type="scientific">Acinetobacter kyonggiensis</name>
    <dbReference type="NCBI Taxonomy" id="595670"/>
    <lineage>
        <taxon>Bacteria</taxon>
        <taxon>Pseudomonadati</taxon>
        <taxon>Pseudomonadota</taxon>
        <taxon>Gammaproteobacteria</taxon>
        <taxon>Moraxellales</taxon>
        <taxon>Moraxellaceae</taxon>
        <taxon>Acinetobacter</taxon>
    </lineage>
</organism>
<feature type="domain" description="Caspase family p20" evidence="2">
    <location>
        <begin position="4"/>
        <end position="133"/>
    </location>
</feature>
<dbReference type="InterPro" id="IPR011600">
    <property type="entry name" value="Pept_C14_caspase"/>
</dbReference>
<evidence type="ECO:0000256" key="1">
    <source>
        <dbReference type="ARBA" id="ARBA00010134"/>
    </source>
</evidence>
<dbReference type="PANTHER" id="PTHR22576">
    <property type="entry name" value="MUCOSA ASSOCIATED LYMPHOID TISSUE LYMPHOMA TRANSLOCATION PROTEIN 1/PARACASPASE"/>
    <property type="match status" value="1"/>
</dbReference>
<proteinExistence type="inferred from homology"/>
<gene>
    <name evidence="3" type="ORF">SAMN05421643_13222</name>
</gene>
<keyword evidence="4" id="KW-1185">Reference proteome</keyword>
<dbReference type="InterPro" id="IPR015917">
    <property type="entry name" value="Pept_C14A"/>
</dbReference>
<sequence length="486" mass="55034">MFNRKLTALVLGNAAYTKSPLTNAVNDAEDISESLKSLGFTVVLVKDATLEEIDQAISAFKDSLNSNEVGLFYFAGHGMQINGENYIIPIDNSFDDEASIKHRSFPLSELIEKMSKCSNQTNIVVLDACRDNPLSYKYRGGTGSTTLAPMYAPKGTLISFSTSPGEKASDGRGRNGLFTESLLKHVSTPDLSIEEILKRTRNTLYALSNGKQTSWEHTSLTGNFYFKMNLTSTLTYSKFVIADKNFHLLTPNTASALIKELRSYNWYKQNDAIDKLDKGLINTFDDNALFLLGRNIYQAAVGGAHTAIEFINEFSEKTKLVDKEKVKNLLNGIVFEIFFNRDGEIREHFKLSQFNNVFSLLEYDQFEESFTFIYETLLNYANHFYVIPGRNNKVNLDIKVKNVEDDETVIEAICLDGENILKLEDGIEQKEFNDNPRYSALSLDRLKNRLSESLVIPKHLLELNFINDTVSDTTYYLFPRLHTVQK</sequence>
<dbReference type="EMBL" id="FNPK01000032">
    <property type="protein sequence ID" value="SDY80888.1"/>
    <property type="molecule type" value="Genomic_DNA"/>
</dbReference>
<comment type="similarity">
    <text evidence="1">Belongs to the peptidase C14A family.</text>
</comment>
<dbReference type="RefSeq" id="WP_092692557.1">
    <property type="nucleotide sequence ID" value="NZ_FNPK01000032.1"/>
</dbReference>
<dbReference type="PROSITE" id="PS50208">
    <property type="entry name" value="CASPASE_P20"/>
    <property type="match status" value="1"/>
</dbReference>
<dbReference type="Gene3D" id="3.40.50.1460">
    <property type="match status" value="1"/>
</dbReference>
<accession>A0A1H3MWL7</accession>
<dbReference type="Proteomes" id="UP000199035">
    <property type="component" value="Unassembled WGS sequence"/>
</dbReference>